<protein>
    <submittedName>
        <fullName evidence="2">Uncharacterized protein</fullName>
    </submittedName>
</protein>
<keyword evidence="3" id="KW-1185">Reference proteome</keyword>
<dbReference type="RefSeq" id="WP_046821854.1">
    <property type="nucleotide sequence ID" value="NZ_LBBT01000042.1"/>
</dbReference>
<dbReference type="Proteomes" id="UP000034407">
    <property type="component" value="Unassembled WGS sequence"/>
</dbReference>
<organism evidence="2 3">
    <name type="scientific">Paraclostridium benzoelyticum</name>
    <dbReference type="NCBI Taxonomy" id="1629550"/>
    <lineage>
        <taxon>Bacteria</taxon>
        <taxon>Bacillati</taxon>
        <taxon>Bacillota</taxon>
        <taxon>Clostridia</taxon>
        <taxon>Peptostreptococcales</taxon>
        <taxon>Peptostreptococcaceae</taxon>
        <taxon>Paraclostridium</taxon>
    </lineage>
</organism>
<accession>A0A0M3DMC5</accession>
<feature type="transmembrane region" description="Helical" evidence="1">
    <location>
        <begin position="57"/>
        <end position="80"/>
    </location>
</feature>
<evidence type="ECO:0000313" key="3">
    <source>
        <dbReference type="Proteomes" id="UP000034407"/>
    </source>
</evidence>
<name>A0A0M3DMC5_9FIRM</name>
<evidence type="ECO:0000313" key="2">
    <source>
        <dbReference type="EMBL" id="KKY02604.1"/>
    </source>
</evidence>
<keyword evidence="1" id="KW-0812">Transmembrane</keyword>
<dbReference type="EMBL" id="LBBT01000042">
    <property type="protein sequence ID" value="KKY02604.1"/>
    <property type="molecule type" value="Genomic_DNA"/>
</dbReference>
<dbReference type="OrthoDB" id="10006995at2"/>
<dbReference type="PATRIC" id="fig|1629550.3.peg.3152"/>
<feature type="transmembrane region" description="Helical" evidence="1">
    <location>
        <begin position="6"/>
        <end position="36"/>
    </location>
</feature>
<gene>
    <name evidence="2" type="ORF">VN21_02270</name>
</gene>
<keyword evidence="1" id="KW-1133">Transmembrane helix</keyword>
<evidence type="ECO:0000256" key="1">
    <source>
        <dbReference type="SAM" id="Phobius"/>
    </source>
</evidence>
<proteinExistence type="predicted"/>
<dbReference type="AlphaFoldDB" id="A0A0M3DMC5"/>
<comment type="caution">
    <text evidence="2">The sequence shown here is derived from an EMBL/GenBank/DDBJ whole genome shotgun (WGS) entry which is preliminary data.</text>
</comment>
<sequence length="131" mass="15501">MSLILNLIIFLISYSILSLVFTLILLSIIMEIFLIMKVVFNVNEQRWDNLFRYKNNIVLMLVMVVCLIISLSITFMISNLFFEFIEFKYKEISSILIILLISLPIIFKFFKLIDYIKSKLTKDPNQKGLFD</sequence>
<reference evidence="2 3" key="1">
    <citation type="submission" date="2015-04" db="EMBL/GenBank/DDBJ databases">
        <title>Microcin producing Clostridium sp. JC272T.</title>
        <authorList>
            <person name="Jyothsna T."/>
            <person name="Sasikala C."/>
            <person name="Ramana C."/>
        </authorList>
    </citation>
    <scope>NUCLEOTIDE SEQUENCE [LARGE SCALE GENOMIC DNA]</scope>
    <source>
        <strain evidence="2 3">JC272</strain>
    </source>
</reference>
<feature type="transmembrane region" description="Helical" evidence="1">
    <location>
        <begin position="92"/>
        <end position="110"/>
    </location>
</feature>
<keyword evidence="1" id="KW-0472">Membrane</keyword>